<comment type="caution">
    <text evidence="1">The sequence shown here is derived from an EMBL/GenBank/DDBJ whole genome shotgun (WGS) entry which is preliminary data.</text>
</comment>
<dbReference type="Proteomes" id="UP000664495">
    <property type="component" value="Unassembled WGS sequence"/>
</dbReference>
<proteinExistence type="predicted"/>
<keyword evidence="2" id="KW-1185">Reference proteome</keyword>
<dbReference type="RefSeq" id="WP_207106834.1">
    <property type="nucleotide sequence ID" value="NZ_JAFLVR010000004.1"/>
</dbReference>
<evidence type="ECO:0000313" key="1">
    <source>
        <dbReference type="EMBL" id="MBO0451029.1"/>
    </source>
</evidence>
<name>A0ABS3HC53_9ENTE</name>
<gene>
    <name evidence="1" type="ORF">JZO85_02040</name>
</gene>
<dbReference type="EMBL" id="JAFLVR010000004">
    <property type="protein sequence ID" value="MBO0451029.1"/>
    <property type="molecule type" value="Genomic_DNA"/>
</dbReference>
<protein>
    <submittedName>
        <fullName evidence="1">Uncharacterized protein</fullName>
    </submittedName>
</protein>
<evidence type="ECO:0000313" key="2">
    <source>
        <dbReference type="Proteomes" id="UP000664495"/>
    </source>
</evidence>
<sequence length="66" mass="7492">MKKLAIAAMTLITLGAASQVVEKNIDKDQIKTVITTDLKEQDDHLDPIYFQHKDDKNSSLFERIGF</sequence>
<accession>A0ABS3HC53</accession>
<organism evidence="1 2">
    <name type="scientific">Candidatus Enterococcus murrayae</name>
    <dbReference type="NCBI Taxonomy" id="2815321"/>
    <lineage>
        <taxon>Bacteria</taxon>
        <taxon>Bacillati</taxon>
        <taxon>Bacillota</taxon>
        <taxon>Bacilli</taxon>
        <taxon>Lactobacillales</taxon>
        <taxon>Enterococcaceae</taxon>
        <taxon>Enterococcus</taxon>
    </lineage>
</organism>
<reference evidence="1 2" key="1">
    <citation type="submission" date="2021-03" db="EMBL/GenBank/DDBJ databases">
        <title>Enterococcal diversity collection.</title>
        <authorList>
            <person name="Gilmore M.S."/>
            <person name="Schwartzman J."/>
            <person name="Van Tyne D."/>
            <person name="Martin M."/>
            <person name="Earl A.M."/>
            <person name="Manson A.L."/>
            <person name="Straub T."/>
            <person name="Salamzade R."/>
            <person name="Saavedra J."/>
            <person name="Lebreton F."/>
            <person name="Prichula J."/>
            <person name="Schaufler K."/>
            <person name="Gaca A."/>
            <person name="Sgardioli B."/>
            <person name="Wagenaar J."/>
            <person name="Strong T."/>
        </authorList>
    </citation>
    <scope>NUCLEOTIDE SEQUENCE [LARGE SCALE GENOMIC DNA]</scope>
    <source>
        <strain evidence="1 2">MJM16</strain>
    </source>
</reference>